<proteinExistence type="inferred from homology"/>
<comment type="catalytic activity">
    <reaction evidence="7 8">
        <text>CMP + ATP = CDP + ADP</text>
        <dbReference type="Rhea" id="RHEA:11600"/>
        <dbReference type="ChEBI" id="CHEBI:30616"/>
        <dbReference type="ChEBI" id="CHEBI:58069"/>
        <dbReference type="ChEBI" id="CHEBI:60377"/>
        <dbReference type="ChEBI" id="CHEBI:456216"/>
        <dbReference type="EC" id="2.7.4.25"/>
    </reaction>
</comment>
<dbReference type="GO" id="GO:0036431">
    <property type="term" value="F:dCMP kinase activity"/>
    <property type="evidence" value="ECO:0007669"/>
    <property type="project" value="InterPro"/>
</dbReference>
<evidence type="ECO:0000256" key="1">
    <source>
        <dbReference type="ARBA" id="ARBA00009427"/>
    </source>
</evidence>
<feature type="binding site" evidence="8">
    <location>
        <begin position="8"/>
        <end position="16"/>
    </location>
    <ligand>
        <name>ATP</name>
        <dbReference type="ChEBI" id="CHEBI:30616"/>
    </ligand>
</feature>
<dbReference type="AlphaFoldDB" id="A0A926DPW8"/>
<keyword evidence="11" id="KW-1185">Reference proteome</keyword>
<dbReference type="Pfam" id="PF02224">
    <property type="entry name" value="Cytidylate_kin"/>
    <property type="match status" value="1"/>
</dbReference>
<evidence type="ECO:0000256" key="8">
    <source>
        <dbReference type="HAMAP-Rule" id="MF_00238"/>
    </source>
</evidence>
<dbReference type="InterPro" id="IPR011994">
    <property type="entry name" value="Cytidylate_kinase_dom"/>
</dbReference>
<dbReference type="RefSeq" id="WP_177720327.1">
    <property type="nucleotide sequence ID" value="NZ_JACRSQ010000006.1"/>
</dbReference>
<dbReference type="GO" id="GO:0005829">
    <property type="term" value="C:cytosol"/>
    <property type="evidence" value="ECO:0007669"/>
    <property type="project" value="TreeGrafter"/>
</dbReference>
<gene>
    <name evidence="8" type="primary">cmk</name>
    <name evidence="10" type="ORF">H8730_05580</name>
</gene>
<evidence type="ECO:0000256" key="3">
    <source>
        <dbReference type="ARBA" id="ARBA00022741"/>
    </source>
</evidence>
<dbReference type="Proteomes" id="UP000657006">
    <property type="component" value="Unassembled WGS sequence"/>
</dbReference>
<keyword evidence="5 8" id="KW-0067">ATP-binding</keyword>
<dbReference type="NCBIfam" id="TIGR00017">
    <property type="entry name" value="cmk"/>
    <property type="match status" value="1"/>
</dbReference>
<dbReference type="SUPFAM" id="SSF52540">
    <property type="entry name" value="P-loop containing nucleoside triphosphate hydrolases"/>
    <property type="match status" value="1"/>
</dbReference>
<name>A0A926DPW8_9FIRM</name>
<comment type="catalytic activity">
    <reaction evidence="6 8">
        <text>dCMP + ATP = dCDP + ADP</text>
        <dbReference type="Rhea" id="RHEA:25094"/>
        <dbReference type="ChEBI" id="CHEBI:30616"/>
        <dbReference type="ChEBI" id="CHEBI:57566"/>
        <dbReference type="ChEBI" id="CHEBI:58593"/>
        <dbReference type="ChEBI" id="CHEBI:456216"/>
        <dbReference type="EC" id="2.7.4.25"/>
    </reaction>
</comment>
<dbReference type="GO" id="GO:0006220">
    <property type="term" value="P:pyrimidine nucleotide metabolic process"/>
    <property type="evidence" value="ECO:0007669"/>
    <property type="project" value="UniProtKB-UniRule"/>
</dbReference>
<evidence type="ECO:0000256" key="6">
    <source>
        <dbReference type="ARBA" id="ARBA00047615"/>
    </source>
</evidence>
<evidence type="ECO:0000313" key="10">
    <source>
        <dbReference type="EMBL" id="MBC8543010.1"/>
    </source>
</evidence>
<evidence type="ECO:0000259" key="9">
    <source>
        <dbReference type="Pfam" id="PF02224"/>
    </source>
</evidence>
<keyword evidence="2 8" id="KW-0808">Transferase</keyword>
<reference evidence="10" key="1">
    <citation type="submission" date="2020-08" db="EMBL/GenBank/DDBJ databases">
        <title>Genome public.</title>
        <authorList>
            <person name="Liu C."/>
            <person name="Sun Q."/>
        </authorList>
    </citation>
    <scope>NUCLEOTIDE SEQUENCE</scope>
    <source>
        <strain evidence="10">NSJ-32</strain>
    </source>
</reference>
<keyword evidence="8" id="KW-0963">Cytoplasm</keyword>
<evidence type="ECO:0000256" key="5">
    <source>
        <dbReference type="ARBA" id="ARBA00022840"/>
    </source>
</evidence>
<dbReference type="Gene3D" id="3.40.50.300">
    <property type="entry name" value="P-loop containing nucleotide triphosphate hydrolases"/>
    <property type="match status" value="1"/>
</dbReference>
<comment type="caution">
    <text evidence="10">The sequence shown here is derived from an EMBL/GenBank/DDBJ whole genome shotgun (WGS) entry which is preliminary data.</text>
</comment>
<evidence type="ECO:0000256" key="2">
    <source>
        <dbReference type="ARBA" id="ARBA00022679"/>
    </source>
</evidence>
<dbReference type="PANTHER" id="PTHR21299:SF2">
    <property type="entry name" value="CYTIDYLATE KINASE"/>
    <property type="match status" value="1"/>
</dbReference>
<dbReference type="GO" id="GO:0015949">
    <property type="term" value="P:nucleobase-containing small molecule interconversion"/>
    <property type="evidence" value="ECO:0007669"/>
    <property type="project" value="TreeGrafter"/>
</dbReference>
<sequence length="222" mass="24104">MRTIALDGPSGAGKSTVAKLVAKQLGIHYVDTGAMYRTLGWYLLQEGVCLSDEAAVEDALSSVSATIQFSGGVQRMYIAGQDVTDLLRAQDVGEAASKIAVYPCVRDKLLGLQRELAVRYDVIMDGRDIGTAVLPDAGVKIYLTASVEERARRRYQELCDKGETGFSQEAIQEEIASRDYRDTHRAIAPLRQAEDAVMVDSTQLTVQEVVDRICTLAGGKVS</sequence>
<dbReference type="EC" id="2.7.4.25" evidence="8"/>
<dbReference type="InterPro" id="IPR027417">
    <property type="entry name" value="P-loop_NTPase"/>
</dbReference>
<accession>A0A926DPW8</accession>
<organism evidence="10 11">
    <name type="scientific">Bianquea renquensis</name>
    <dbReference type="NCBI Taxonomy" id="2763661"/>
    <lineage>
        <taxon>Bacteria</taxon>
        <taxon>Bacillati</taxon>
        <taxon>Bacillota</taxon>
        <taxon>Clostridia</taxon>
        <taxon>Eubacteriales</taxon>
        <taxon>Bianqueaceae</taxon>
        <taxon>Bianquea</taxon>
    </lineage>
</organism>
<dbReference type="InterPro" id="IPR003136">
    <property type="entry name" value="Cytidylate_kin"/>
</dbReference>
<dbReference type="CDD" id="cd02020">
    <property type="entry name" value="CMPK"/>
    <property type="match status" value="1"/>
</dbReference>
<comment type="subcellular location">
    <subcellularLocation>
        <location evidence="8">Cytoplasm</location>
    </subcellularLocation>
</comment>
<keyword evidence="4 8" id="KW-0418">Kinase</keyword>
<evidence type="ECO:0000313" key="11">
    <source>
        <dbReference type="Proteomes" id="UP000657006"/>
    </source>
</evidence>
<protein>
    <recommendedName>
        <fullName evidence="8">Cytidylate kinase</fullName>
        <shortName evidence="8">CK</shortName>
        <ecNumber evidence="8">2.7.4.25</ecNumber>
    </recommendedName>
    <alternativeName>
        <fullName evidence="8">Cytidine monophosphate kinase</fullName>
        <shortName evidence="8">CMP kinase</shortName>
    </alternativeName>
</protein>
<dbReference type="PANTHER" id="PTHR21299">
    <property type="entry name" value="CYTIDYLATE KINASE/PANTOATE-BETA-ALANINE LIGASE"/>
    <property type="match status" value="1"/>
</dbReference>
<dbReference type="EMBL" id="JACRSQ010000006">
    <property type="protein sequence ID" value="MBC8543010.1"/>
    <property type="molecule type" value="Genomic_DNA"/>
</dbReference>
<evidence type="ECO:0000256" key="4">
    <source>
        <dbReference type="ARBA" id="ARBA00022777"/>
    </source>
</evidence>
<keyword evidence="3 8" id="KW-0547">Nucleotide-binding</keyword>
<dbReference type="HAMAP" id="MF_00238">
    <property type="entry name" value="Cytidyl_kinase_type1"/>
    <property type="match status" value="1"/>
</dbReference>
<evidence type="ECO:0000256" key="7">
    <source>
        <dbReference type="ARBA" id="ARBA00048478"/>
    </source>
</evidence>
<feature type="domain" description="Cytidylate kinase" evidence="9">
    <location>
        <begin position="4"/>
        <end position="216"/>
    </location>
</feature>
<comment type="similarity">
    <text evidence="1 8">Belongs to the cytidylate kinase family. Type 1 subfamily.</text>
</comment>
<dbReference type="GO" id="GO:0005524">
    <property type="term" value="F:ATP binding"/>
    <property type="evidence" value="ECO:0007669"/>
    <property type="project" value="UniProtKB-UniRule"/>
</dbReference>